<proteinExistence type="predicted"/>
<gene>
    <name evidence="1" type="ORF">AVEN_73426_1</name>
</gene>
<dbReference type="SUPFAM" id="SSF56672">
    <property type="entry name" value="DNA/RNA polymerases"/>
    <property type="match status" value="1"/>
</dbReference>
<dbReference type="AlphaFoldDB" id="A0A4Y2PYP8"/>
<reference evidence="1 2" key="1">
    <citation type="journal article" date="2019" name="Sci. Rep.">
        <title>Orb-weaving spider Araneus ventricosus genome elucidates the spidroin gene catalogue.</title>
        <authorList>
            <person name="Kono N."/>
            <person name="Nakamura H."/>
            <person name="Ohtoshi R."/>
            <person name="Moran D.A.P."/>
            <person name="Shinohara A."/>
            <person name="Yoshida Y."/>
            <person name="Fujiwara M."/>
            <person name="Mori M."/>
            <person name="Tomita M."/>
            <person name="Arakawa K."/>
        </authorList>
    </citation>
    <scope>NUCLEOTIDE SEQUENCE [LARGE SCALE GENOMIC DNA]</scope>
</reference>
<sequence>MTRVLFGVCSSPFLLAATIKYYLKRYVEQFPMTCELIENSLYVDDLITGREDIEYAFKTSLEAFNIFKDASMNLRKWKINSVELRDRWRKQGLEIDKSNYSVNDNSALTPCKVLGLSWDSDLDIFYFEAQNLEEIPFKKNKYQTVYFASSWSYFRPVRNFRTFYNKNKMYDSRNMVSRIRLG</sequence>
<evidence type="ECO:0008006" key="3">
    <source>
        <dbReference type="Google" id="ProtNLM"/>
    </source>
</evidence>
<evidence type="ECO:0000313" key="2">
    <source>
        <dbReference type="Proteomes" id="UP000499080"/>
    </source>
</evidence>
<protein>
    <recommendedName>
        <fullName evidence="3">Reverse transcriptase domain-containing protein</fullName>
    </recommendedName>
</protein>
<dbReference type="GO" id="GO:0071897">
    <property type="term" value="P:DNA biosynthetic process"/>
    <property type="evidence" value="ECO:0007669"/>
    <property type="project" value="UniProtKB-ARBA"/>
</dbReference>
<evidence type="ECO:0000313" key="1">
    <source>
        <dbReference type="EMBL" id="GBN56381.1"/>
    </source>
</evidence>
<dbReference type="EMBL" id="BGPR01012510">
    <property type="protein sequence ID" value="GBN56381.1"/>
    <property type="molecule type" value="Genomic_DNA"/>
</dbReference>
<dbReference type="OrthoDB" id="8046383at2759"/>
<name>A0A4Y2PYP8_ARAVE</name>
<dbReference type="InterPro" id="IPR043502">
    <property type="entry name" value="DNA/RNA_pol_sf"/>
</dbReference>
<dbReference type="Proteomes" id="UP000499080">
    <property type="component" value="Unassembled WGS sequence"/>
</dbReference>
<organism evidence="1 2">
    <name type="scientific">Araneus ventricosus</name>
    <name type="common">Orbweaver spider</name>
    <name type="synonym">Epeira ventricosa</name>
    <dbReference type="NCBI Taxonomy" id="182803"/>
    <lineage>
        <taxon>Eukaryota</taxon>
        <taxon>Metazoa</taxon>
        <taxon>Ecdysozoa</taxon>
        <taxon>Arthropoda</taxon>
        <taxon>Chelicerata</taxon>
        <taxon>Arachnida</taxon>
        <taxon>Araneae</taxon>
        <taxon>Araneomorphae</taxon>
        <taxon>Entelegynae</taxon>
        <taxon>Araneoidea</taxon>
        <taxon>Araneidae</taxon>
        <taxon>Araneus</taxon>
    </lineage>
</organism>
<accession>A0A4Y2PYP8</accession>
<keyword evidence="2" id="KW-1185">Reference proteome</keyword>
<comment type="caution">
    <text evidence="1">The sequence shown here is derived from an EMBL/GenBank/DDBJ whole genome shotgun (WGS) entry which is preliminary data.</text>
</comment>